<dbReference type="Pfam" id="PF00285">
    <property type="entry name" value="Citrate_synt"/>
    <property type="match status" value="1"/>
</dbReference>
<evidence type="ECO:0000256" key="8">
    <source>
        <dbReference type="RuleBase" id="RU003370"/>
    </source>
</evidence>
<dbReference type="PRINTS" id="PR00143">
    <property type="entry name" value="CITRTSNTHASE"/>
</dbReference>
<name>A0ABW6BGS0_9SPHI</name>
<dbReference type="NCBIfam" id="NF004126">
    <property type="entry name" value="PRK05614.1"/>
    <property type="match status" value="1"/>
</dbReference>
<dbReference type="PANTHER" id="PTHR42871:SF1">
    <property type="entry name" value="CITRATE SYNTHASE"/>
    <property type="match status" value="1"/>
</dbReference>
<dbReference type="InterPro" id="IPR019810">
    <property type="entry name" value="Citrate_synthase_AS"/>
</dbReference>
<gene>
    <name evidence="10" type="ORF">ACFS7Y_09705</name>
</gene>
<dbReference type="InterPro" id="IPR002020">
    <property type="entry name" value="Citrate_synthase"/>
</dbReference>
<comment type="catalytic activity">
    <reaction evidence="5 8">
        <text>oxaloacetate + acetyl-CoA + H2O = citrate + CoA + H(+)</text>
        <dbReference type="Rhea" id="RHEA:16845"/>
        <dbReference type="ChEBI" id="CHEBI:15377"/>
        <dbReference type="ChEBI" id="CHEBI:15378"/>
        <dbReference type="ChEBI" id="CHEBI:16452"/>
        <dbReference type="ChEBI" id="CHEBI:16947"/>
        <dbReference type="ChEBI" id="CHEBI:57287"/>
        <dbReference type="ChEBI" id="CHEBI:57288"/>
        <dbReference type="EC" id="2.3.3.16"/>
    </reaction>
</comment>
<accession>A0ABW6BGS0</accession>
<dbReference type="InterPro" id="IPR010953">
    <property type="entry name" value="Citrate_synthase_typ-I"/>
</dbReference>
<reference evidence="11" key="1">
    <citation type="journal article" date="2019" name="Int. J. Syst. Evol. Microbiol.">
        <title>The Global Catalogue of Microorganisms (GCM) 10K type strain sequencing project: providing services to taxonomists for standard genome sequencing and annotation.</title>
        <authorList>
            <consortium name="The Broad Institute Genomics Platform"/>
            <consortium name="The Broad Institute Genome Sequencing Center for Infectious Disease"/>
            <person name="Wu L."/>
            <person name="Ma J."/>
        </authorList>
    </citation>
    <scope>NUCLEOTIDE SEQUENCE [LARGE SCALE GENOMIC DNA]</scope>
    <source>
        <strain evidence="11">KCTC 22814</strain>
    </source>
</reference>
<evidence type="ECO:0000256" key="7">
    <source>
        <dbReference type="PIRNR" id="PIRNR001369"/>
    </source>
</evidence>
<evidence type="ECO:0000313" key="10">
    <source>
        <dbReference type="EMBL" id="MFD2967663.1"/>
    </source>
</evidence>
<dbReference type="InterPro" id="IPR024176">
    <property type="entry name" value="Citrate_synthase_bac-typ"/>
</dbReference>
<dbReference type="Gene3D" id="1.10.580.10">
    <property type="entry name" value="Citrate Synthase, domain 1"/>
    <property type="match status" value="1"/>
</dbReference>
<dbReference type="InterPro" id="IPR016143">
    <property type="entry name" value="Citrate_synth-like_sm_a-sub"/>
</dbReference>
<dbReference type="Proteomes" id="UP001597525">
    <property type="component" value="Unassembled WGS sequence"/>
</dbReference>
<keyword evidence="3 8" id="KW-0816">Tricarboxylic acid cycle</keyword>
<keyword evidence="4 7" id="KW-0808">Transferase</keyword>
<dbReference type="InterPro" id="IPR036969">
    <property type="entry name" value="Citrate_synthase_sf"/>
</dbReference>
<dbReference type="SUPFAM" id="SSF48256">
    <property type="entry name" value="Citrate synthase"/>
    <property type="match status" value="1"/>
</dbReference>
<dbReference type="EMBL" id="JBHUPB010000007">
    <property type="protein sequence ID" value="MFD2967663.1"/>
    <property type="molecule type" value="Genomic_DNA"/>
</dbReference>
<evidence type="ECO:0000256" key="2">
    <source>
        <dbReference type="ARBA" id="ARBA00010566"/>
    </source>
</evidence>
<evidence type="ECO:0000313" key="11">
    <source>
        <dbReference type="Proteomes" id="UP001597525"/>
    </source>
</evidence>
<protein>
    <recommendedName>
        <fullName evidence="6 7">Citrate synthase</fullName>
    </recommendedName>
</protein>
<dbReference type="Gene3D" id="2.20.28.60">
    <property type="match status" value="1"/>
</dbReference>
<dbReference type="RefSeq" id="WP_320182942.1">
    <property type="nucleotide sequence ID" value="NZ_CP138332.1"/>
</dbReference>
<comment type="similarity">
    <text evidence="2 7 9">Belongs to the citrate synthase family.</text>
</comment>
<dbReference type="PANTHER" id="PTHR42871">
    <property type="entry name" value="CITRATE SYNTHASE"/>
    <property type="match status" value="1"/>
</dbReference>
<keyword evidence="10" id="KW-0012">Acyltransferase</keyword>
<evidence type="ECO:0000256" key="5">
    <source>
        <dbReference type="ARBA" id="ARBA00049288"/>
    </source>
</evidence>
<evidence type="ECO:0000256" key="1">
    <source>
        <dbReference type="ARBA" id="ARBA00004751"/>
    </source>
</evidence>
<proteinExistence type="inferred from homology"/>
<dbReference type="InterPro" id="IPR016142">
    <property type="entry name" value="Citrate_synth-like_lrg_a-sub"/>
</dbReference>
<dbReference type="GO" id="GO:0036440">
    <property type="term" value="F:citrate synthase activity"/>
    <property type="evidence" value="ECO:0007669"/>
    <property type="project" value="UniProtKB-EC"/>
</dbReference>
<dbReference type="Gene3D" id="1.10.230.10">
    <property type="entry name" value="Cytochrome P450-Terp, domain 2"/>
    <property type="match status" value="1"/>
</dbReference>
<keyword evidence="11" id="KW-1185">Reference proteome</keyword>
<dbReference type="NCBIfam" id="TIGR01798">
    <property type="entry name" value="cit_synth_I"/>
    <property type="match status" value="1"/>
</dbReference>
<evidence type="ECO:0000256" key="9">
    <source>
        <dbReference type="RuleBase" id="RU003406"/>
    </source>
</evidence>
<evidence type="ECO:0000256" key="3">
    <source>
        <dbReference type="ARBA" id="ARBA00022532"/>
    </source>
</evidence>
<comment type="caution">
    <text evidence="10">The sequence shown here is derived from an EMBL/GenBank/DDBJ whole genome shotgun (WGS) entry which is preliminary data.</text>
</comment>
<dbReference type="CDD" id="cd06114">
    <property type="entry name" value="EcCS_like"/>
    <property type="match status" value="1"/>
</dbReference>
<evidence type="ECO:0000256" key="6">
    <source>
        <dbReference type="NCBIfam" id="TIGR01798"/>
    </source>
</evidence>
<dbReference type="PROSITE" id="PS00480">
    <property type="entry name" value="CITRATE_SYNTHASE"/>
    <property type="match status" value="1"/>
</dbReference>
<evidence type="ECO:0000256" key="4">
    <source>
        <dbReference type="ARBA" id="ARBA00022679"/>
    </source>
</evidence>
<sequence>MSDKATINLDGASYELPVIIGTENEKAVDISKLRDQSGYITLDPGFKNTGATKSAITFLDGEEGVLRYRGYPIEQLAEKSTFIEVAYLLIYGELPSKAVLEQFRADIRKQMLIHEDMKNFFTGFPSKSHPMGQLSCLVGALSAFYPESLNPNPTDEEEDKTIINLLAKMPTIVSWIQKKSLGQPVVYPKNNLGYIENFLHMIFGEVTGETTFDPVVISAMHKLLILHADHEQNCSTSTVRIVGSSNANLYASISAGINALWGPLHGGANQAVIEMLEAIKNDGGDAEKYLAKAKDKNDPFRLMGFGHRVYKNFDPRAKIIKKACDDILEKLGVNDPVLDIAKRLEEAALNDQYFIDRKLYPNVDFYSGIIYRALGFESDMFTVLFALGRLPGWIAQWKEMRDNKEPIGRPRQVYTGATTREYVDINNR</sequence>
<organism evidence="10 11">
    <name type="scientific">Sphingobacterium bambusae</name>
    <dbReference type="NCBI Taxonomy" id="662858"/>
    <lineage>
        <taxon>Bacteria</taxon>
        <taxon>Pseudomonadati</taxon>
        <taxon>Bacteroidota</taxon>
        <taxon>Sphingobacteriia</taxon>
        <taxon>Sphingobacteriales</taxon>
        <taxon>Sphingobacteriaceae</taxon>
        <taxon>Sphingobacterium</taxon>
    </lineage>
</organism>
<comment type="pathway">
    <text evidence="1 8">Carbohydrate metabolism; tricarboxylic acid cycle; isocitrate from oxaloacetate: step 1/2.</text>
</comment>
<dbReference type="PIRSF" id="PIRSF001369">
    <property type="entry name" value="Citrate_synth"/>
    <property type="match status" value="1"/>
</dbReference>